<sequence>MHLIDAPLKKVLKLVLKQSISAMKKIPNLFRYATSELSQDAMICWLLAHANPEFEDADPRLQKLALTLINQFLEKSGYPPLSEPISKDHFKIKRQYRKVDVVARVNQYLFIIEDKTVAGIHGDQLSATTATIAIRNLCSLETYGEPRGRTTCFMAIPSRGIGGATISAIAKPRRKRDGISDSYLRASRADHNADET</sequence>
<comment type="caution">
    <text evidence="1">The sequence shown here is derived from an EMBL/GenBank/DDBJ whole genome shotgun (WGS) entry which is preliminary data.</text>
</comment>
<keyword evidence="2" id="KW-1185">Reference proteome</keyword>
<evidence type="ECO:0000313" key="1">
    <source>
        <dbReference type="EMBL" id="PWD82617.1"/>
    </source>
</evidence>
<proteinExistence type="predicted"/>
<gene>
    <name evidence="1" type="ORF">DC082_08290</name>
</gene>
<organism evidence="1 2">
    <name type="scientific">Ignatzschineria indica</name>
    <dbReference type="NCBI Taxonomy" id="472583"/>
    <lineage>
        <taxon>Bacteria</taxon>
        <taxon>Pseudomonadati</taxon>
        <taxon>Pseudomonadota</taxon>
        <taxon>Gammaproteobacteria</taxon>
        <taxon>Cardiobacteriales</taxon>
        <taxon>Ignatzschineriaceae</taxon>
        <taxon>Ignatzschineria</taxon>
    </lineage>
</organism>
<evidence type="ECO:0000313" key="2">
    <source>
        <dbReference type="Proteomes" id="UP000244948"/>
    </source>
</evidence>
<reference evidence="1 2" key="1">
    <citation type="journal article" date="2018" name="Genome Announc.">
        <title>Ignatzschineria cameli sp. nov., isolated from necrotic foot tissue of dromedaries (Camelus dromedarius) and associated maggots (Wohlfahrtia species) in Dubai.</title>
        <authorList>
            <person name="Tsang C.C."/>
            <person name="Tang J.Y."/>
            <person name="Fong J.Y."/>
            <person name="Kinne J."/>
            <person name="Lee H.H."/>
            <person name="Joseph M."/>
            <person name="Jose S."/>
            <person name="Schuster R.K."/>
            <person name="Tang Y."/>
            <person name="Sivakumar S."/>
            <person name="Chen J.H."/>
            <person name="Teng J.L."/>
            <person name="Lau S.K."/>
            <person name="Wernery U."/>
            <person name="Woo P.C."/>
        </authorList>
    </citation>
    <scope>NUCLEOTIDE SEQUENCE [LARGE SCALE GENOMIC DNA]</scope>
    <source>
        <strain evidence="1 2">KCTC 22643</strain>
    </source>
</reference>
<dbReference type="EMBL" id="QEWR01000004">
    <property type="protein sequence ID" value="PWD82617.1"/>
    <property type="molecule type" value="Genomic_DNA"/>
</dbReference>
<name>A0A2U2AIZ9_9GAMM</name>
<dbReference type="Proteomes" id="UP000244948">
    <property type="component" value="Unassembled WGS sequence"/>
</dbReference>
<dbReference type="AlphaFoldDB" id="A0A2U2AIZ9"/>
<protein>
    <submittedName>
        <fullName evidence="1">Uncharacterized protein</fullName>
    </submittedName>
</protein>
<accession>A0A2U2AIZ9</accession>